<evidence type="ECO:0000256" key="5">
    <source>
        <dbReference type="ARBA" id="ARBA00022741"/>
    </source>
</evidence>
<dbReference type="Gene3D" id="3.40.50.620">
    <property type="entry name" value="HUPs"/>
    <property type="match status" value="1"/>
</dbReference>
<evidence type="ECO:0000256" key="7">
    <source>
        <dbReference type="ARBA" id="ARBA00022840"/>
    </source>
</evidence>
<evidence type="ECO:0000256" key="1">
    <source>
        <dbReference type="ARBA" id="ARBA00001947"/>
    </source>
</evidence>
<comment type="cofactor">
    <cofactor evidence="1">
        <name>Zn(2+)</name>
        <dbReference type="ChEBI" id="CHEBI:29105"/>
    </cofactor>
</comment>
<evidence type="ECO:0000259" key="11">
    <source>
        <dbReference type="Pfam" id="PF09190"/>
    </source>
</evidence>
<evidence type="ECO:0000259" key="10">
    <source>
        <dbReference type="Pfam" id="PF01406"/>
    </source>
</evidence>
<evidence type="ECO:0000313" key="13">
    <source>
        <dbReference type="Proteomes" id="UP001165060"/>
    </source>
</evidence>
<feature type="compositionally biased region" description="Basic and acidic residues" evidence="9">
    <location>
        <begin position="508"/>
        <end position="517"/>
    </location>
</feature>
<dbReference type="InterPro" id="IPR024909">
    <property type="entry name" value="Cys-tRNA/MSH_ligase"/>
</dbReference>
<protein>
    <recommendedName>
        <fullName evidence="14">Cysteinyl-tRNA synthetase</fullName>
    </recommendedName>
</protein>
<feature type="coiled-coil region" evidence="8">
    <location>
        <begin position="416"/>
        <end position="449"/>
    </location>
</feature>
<dbReference type="Gene3D" id="1.20.120.1910">
    <property type="entry name" value="Cysteine-tRNA ligase, C-terminal anti-codon recognition domain"/>
    <property type="match status" value="1"/>
</dbReference>
<keyword evidence="13" id="KW-1185">Reference proteome</keyword>
<accession>A0ABQ6N7Q3</accession>
<evidence type="ECO:0000256" key="8">
    <source>
        <dbReference type="SAM" id="Coils"/>
    </source>
</evidence>
<dbReference type="Pfam" id="PF01406">
    <property type="entry name" value="tRNA-synt_1e"/>
    <property type="match status" value="1"/>
</dbReference>
<keyword evidence="3" id="KW-0436">Ligase</keyword>
<sequence>MADLGVKTPDVMTRVSEFMPEIITYIQTIIDNGFAYESNGSVYFAVSEFHEHPKHCYCKLVPSGMSNAELLAEGEGVLSGAADFVSEKRKPNDFALWKKSKEGEPSWNSPWGEGRPGWHIECSVMASDVFRRLGDPEGGMDIHSGGVDLKFPHHDNEMAQAEAESGSGQWVNYFGFKMSKSLKNFITIQGALEQNSARQIRLCFLLHKYNEPMDYGDSTMTHAITTESTFNTFFQNVKAVLRDAHQDDSAKWEGAETELGNAIDATKGRCHAALCDDFDTPAVMAELQKLIGSVNKYLETKAAKQEKPVVFVVKHAATYMTEIFKAFGLIGNGPEIGFPLGGAEGGAGKEETLTPVLDAVLEFRSAIREAARSKNFGDILSLCDKFRDDDLPELGVQLEDKAGSKGVWKLADPAELKRLKEQEAAEKARKAAEKAAAAAEKARKEAEAGIPPIDFMKALKLDDGNTPKYTAFGDDGIPTHGNVGEAPGEELNKNQKKKAAKEFAGQQKKYDKFVAKK</sequence>
<dbReference type="InterPro" id="IPR015273">
    <property type="entry name" value="Cys-tRNA-synt_Ia_DALR"/>
</dbReference>
<feature type="domain" description="tRNA synthetases class I catalytic" evidence="10">
    <location>
        <begin position="1"/>
        <end position="223"/>
    </location>
</feature>
<dbReference type="SUPFAM" id="SSF47323">
    <property type="entry name" value="Anticodon-binding domain of a subclass of class I aminoacyl-tRNA synthetases"/>
    <property type="match status" value="1"/>
</dbReference>
<evidence type="ECO:0000256" key="6">
    <source>
        <dbReference type="ARBA" id="ARBA00022833"/>
    </source>
</evidence>
<dbReference type="Pfam" id="PF09190">
    <property type="entry name" value="DALR_2"/>
    <property type="match status" value="1"/>
</dbReference>
<gene>
    <name evidence="12" type="ORF">TeGR_g10241</name>
</gene>
<evidence type="ECO:0000256" key="9">
    <source>
        <dbReference type="SAM" id="MobiDB-lite"/>
    </source>
</evidence>
<proteinExistence type="predicted"/>
<dbReference type="Proteomes" id="UP001165060">
    <property type="component" value="Unassembled WGS sequence"/>
</dbReference>
<dbReference type="InterPro" id="IPR014729">
    <property type="entry name" value="Rossmann-like_a/b/a_fold"/>
</dbReference>
<feature type="domain" description="Cysteinyl-tRNA synthetase class Ia DALR" evidence="11">
    <location>
        <begin position="271"/>
        <end position="304"/>
    </location>
</feature>
<evidence type="ECO:0000256" key="3">
    <source>
        <dbReference type="ARBA" id="ARBA00022598"/>
    </source>
</evidence>
<keyword evidence="4" id="KW-0479">Metal-binding</keyword>
<comment type="subcellular location">
    <subcellularLocation>
        <location evidence="2">Cytoplasm</location>
    </subcellularLocation>
</comment>
<evidence type="ECO:0000313" key="12">
    <source>
        <dbReference type="EMBL" id="GMI42057.1"/>
    </source>
</evidence>
<dbReference type="InterPro" id="IPR032678">
    <property type="entry name" value="tRNA-synt_1_cat_dom"/>
</dbReference>
<reference evidence="12 13" key="1">
    <citation type="journal article" date="2023" name="Commun. Biol.">
        <title>Genome analysis of Parmales, the sister group of diatoms, reveals the evolutionary specialization of diatoms from phago-mixotrophs to photoautotrophs.</title>
        <authorList>
            <person name="Ban H."/>
            <person name="Sato S."/>
            <person name="Yoshikawa S."/>
            <person name="Yamada K."/>
            <person name="Nakamura Y."/>
            <person name="Ichinomiya M."/>
            <person name="Sato N."/>
            <person name="Blanc-Mathieu R."/>
            <person name="Endo H."/>
            <person name="Kuwata A."/>
            <person name="Ogata H."/>
        </authorList>
    </citation>
    <scope>NUCLEOTIDE SEQUENCE [LARGE SCALE GENOMIC DNA]</scope>
</reference>
<dbReference type="PANTHER" id="PTHR10890:SF3">
    <property type="entry name" value="CYSTEINE--TRNA LIGASE, CYTOPLASMIC"/>
    <property type="match status" value="1"/>
</dbReference>
<evidence type="ECO:0008006" key="14">
    <source>
        <dbReference type="Google" id="ProtNLM"/>
    </source>
</evidence>
<keyword evidence="8" id="KW-0175">Coiled coil</keyword>
<dbReference type="PANTHER" id="PTHR10890">
    <property type="entry name" value="CYSTEINYL-TRNA SYNTHETASE"/>
    <property type="match status" value="1"/>
</dbReference>
<evidence type="ECO:0000256" key="4">
    <source>
        <dbReference type="ARBA" id="ARBA00022723"/>
    </source>
</evidence>
<organism evidence="12 13">
    <name type="scientific">Tetraparma gracilis</name>
    <dbReference type="NCBI Taxonomy" id="2962635"/>
    <lineage>
        <taxon>Eukaryota</taxon>
        <taxon>Sar</taxon>
        <taxon>Stramenopiles</taxon>
        <taxon>Ochrophyta</taxon>
        <taxon>Bolidophyceae</taxon>
        <taxon>Parmales</taxon>
        <taxon>Triparmaceae</taxon>
        <taxon>Tetraparma</taxon>
    </lineage>
</organism>
<dbReference type="InterPro" id="IPR009080">
    <property type="entry name" value="tRNAsynth_Ia_anticodon-bd"/>
</dbReference>
<keyword evidence="5" id="KW-0547">Nucleotide-binding</keyword>
<comment type="caution">
    <text evidence="12">The sequence shown here is derived from an EMBL/GenBank/DDBJ whole genome shotgun (WGS) entry which is preliminary data.</text>
</comment>
<evidence type="ECO:0000256" key="2">
    <source>
        <dbReference type="ARBA" id="ARBA00004496"/>
    </source>
</evidence>
<keyword evidence="7" id="KW-0067">ATP-binding</keyword>
<feature type="region of interest" description="Disordered" evidence="9">
    <location>
        <begin position="470"/>
        <end position="517"/>
    </location>
</feature>
<dbReference type="SUPFAM" id="SSF52374">
    <property type="entry name" value="Nucleotidylyl transferase"/>
    <property type="match status" value="1"/>
</dbReference>
<name>A0ABQ6N7Q3_9STRA</name>
<keyword evidence="6" id="KW-0862">Zinc</keyword>
<dbReference type="EMBL" id="BRYB01002261">
    <property type="protein sequence ID" value="GMI42057.1"/>
    <property type="molecule type" value="Genomic_DNA"/>
</dbReference>